<evidence type="ECO:0000256" key="1">
    <source>
        <dbReference type="ARBA" id="ARBA00000156"/>
    </source>
</evidence>
<comment type="catalytic activity">
    <reaction evidence="1 10">
        <text>Cleaves type-1 transmembrane domains using a catalytic dyad composed of serine and histidine that are contributed by different transmembrane domains.</text>
        <dbReference type="EC" id="3.4.21.105"/>
    </reaction>
</comment>
<dbReference type="PANTHER" id="PTHR22936:SF69">
    <property type="entry name" value="RHOMBOID-LIKE PROTEIN"/>
    <property type="match status" value="1"/>
</dbReference>
<dbReference type="PANTHER" id="PTHR22936">
    <property type="entry name" value="RHOMBOID-RELATED"/>
    <property type="match status" value="1"/>
</dbReference>
<organism evidence="13 14">
    <name type="scientific">Venustampulla echinocandica</name>
    <dbReference type="NCBI Taxonomy" id="2656787"/>
    <lineage>
        <taxon>Eukaryota</taxon>
        <taxon>Fungi</taxon>
        <taxon>Dikarya</taxon>
        <taxon>Ascomycota</taxon>
        <taxon>Pezizomycotina</taxon>
        <taxon>Leotiomycetes</taxon>
        <taxon>Helotiales</taxon>
        <taxon>Pleuroascaceae</taxon>
        <taxon>Venustampulla</taxon>
    </lineage>
</organism>
<dbReference type="InterPro" id="IPR035952">
    <property type="entry name" value="Rhomboid-like_sf"/>
</dbReference>
<dbReference type="AlphaFoldDB" id="A0A370TW68"/>
<feature type="region of interest" description="Disordered" evidence="11">
    <location>
        <begin position="1"/>
        <end position="158"/>
    </location>
</feature>
<proteinExistence type="inferred from homology"/>
<comment type="caution">
    <text evidence="13">The sequence shown here is derived from an EMBL/GenBank/DDBJ whole genome shotgun (WGS) entry which is preliminary data.</text>
</comment>
<feature type="transmembrane region" description="Helical" evidence="10">
    <location>
        <begin position="474"/>
        <end position="496"/>
    </location>
</feature>
<keyword evidence="14" id="KW-1185">Reference proteome</keyword>
<keyword evidence="4 10" id="KW-0645">Protease</keyword>
<dbReference type="Pfam" id="PF01694">
    <property type="entry name" value="Rhomboid"/>
    <property type="match status" value="1"/>
</dbReference>
<feature type="transmembrane region" description="Helical" evidence="10">
    <location>
        <begin position="284"/>
        <end position="305"/>
    </location>
</feature>
<dbReference type="STRING" id="2656787.A0A370TW68"/>
<keyword evidence="6 10" id="KW-0378">Hydrolase</keyword>
<keyword evidence="8 10" id="KW-1133">Transmembrane helix</keyword>
<feature type="transmembrane region" description="Helical" evidence="10">
    <location>
        <begin position="317"/>
        <end position="337"/>
    </location>
</feature>
<evidence type="ECO:0000256" key="7">
    <source>
        <dbReference type="ARBA" id="ARBA00022825"/>
    </source>
</evidence>
<feature type="transmembrane region" description="Helical" evidence="10">
    <location>
        <begin position="343"/>
        <end position="364"/>
    </location>
</feature>
<dbReference type="InterPro" id="IPR022764">
    <property type="entry name" value="Peptidase_S54_rhomboid_dom"/>
</dbReference>
<evidence type="ECO:0000256" key="11">
    <source>
        <dbReference type="SAM" id="MobiDB-lite"/>
    </source>
</evidence>
<keyword evidence="9 10" id="KW-0472">Membrane</keyword>
<feature type="transmembrane region" description="Helical" evidence="10">
    <location>
        <begin position="376"/>
        <end position="396"/>
    </location>
</feature>
<dbReference type="RefSeq" id="XP_031872418.1">
    <property type="nucleotide sequence ID" value="XM_032012725.1"/>
</dbReference>
<evidence type="ECO:0000256" key="8">
    <source>
        <dbReference type="ARBA" id="ARBA00022989"/>
    </source>
</evidence>
<evidence type="ECO:0000256" key="6">
    <source>
        <dbReference type="ARBA" id="ARBA00022801"/>
    </source>
</evidence>
<evidence type="ECO:0000259" key="12">
    <source>
        <dbReference type="Pfam" id="PF01694"/>
    </source>
</evidence>
<evidence type="ECO:0000256" key="10">
    <source>
        <dbReference type="RuleBase" id="RU362115"/>
    </source>
</evidence>
<dbReference type="GO" id="GO:0016020">
    <property type="term" value="C:membrane"/>
    <property type="evidence" value="ECO:0007669"/>
    <property type="project" value="UniProtKB-SubCell"/>
</dbReference>
<keyword evidence="5 10" id="KW-0812">Transmembrane</keyword>
<feature type="compositionally biased region" description="Basic and acidic residues" evidence="11">
    <location>
        <begin position="124"/>
        <end position="134"/>
    </location>
</feature>
<reference evidence="13 14" key="1">
    <citation type="journal article" date="2018" name="IMA Fungus">
        <title>IMA Genome-F 9: Draft genome sequence of Annulohypoxylon stygium, Aspergillus mulundensis, Berkeleyomyces basicola (syn. Thielaviopsis basicola), Ceratocystis smalleyi, two Cercospora beticola strains, Coleophoma cylindrospora, Fusarium fracticaudum, Phialophora cf. hyalina, and Morchella septimelata.</title>
        <authorList>
            <person name="Wingfield B.D."/>
            <person name="Bills G.F."/>
            <person name="Dong Y."/>
            <person name="Huang W."/>
            <person name="Nel W.J."/>
            <person name="Swalarsk-Parry B.S."/>
            <person name="Vaghefi N."/>
            <person name="Wilken P.M."/>
            <person name="An Z."/>
            <person name="de Beer Z.W."/>
            <person name="De Vos L."/>
            <person name="Chen L."/>
            <person name="Duong T.A."/>
            <person name="Gao Y."/>
            <person name="Hammerbacher A."/>
            <person name="Kikkert J.R."/>
            <person name="Li Y."/>
            <person name="Li H."/>
            <person name="Li K."/>
            <person name="Li Q."/>
            <person name="Liu X."/>
            <person name="Ma X."/>
            <person name="Naidoo K."/>
            <person name="Pethybridge S.J."/>
            <person name="Sun J."/>
            <person name="Steenkamp E.T."/>
            <person name="van der Nest M.A."/>
            <person name="van Wyk S."/>
            <person name="Wingfield M.J."/>
            <person name="Xiong C."/>
            <person name="Yue Q."/>
            <person name="Zhang X."/>
        </authorList>
    </citation>
    <scope>NUCLEOTIDE SEQUENCE [LARGE SCALE GENOMIC DNA]</scope>
    <source>
        <strain evidence="13 14">BP 5553</strain>
    </source>
</reference>
<dbReference type="GO" id="GO:0004252">
    <property type="term" value="F:serine-type endopeptidase activity"/>
    <property type="evidence" value="ECO:0007669"/>
    <property type="project" value="InterPro"/>
</dbReference>
<feature type="compositionally biased region" description="Basic and acidic residues" evidence="11">
    <location>
        <begin position="66"/>
        <end position="78"/>
    </location>
</feature>
<dbReference type="GeneID" id="43596951"/>
<dbReference type="OrthoDB" id="2146116at2759"/>
<dbReference type="Proteomes" id="UP000254866">
    <property type="component" value="Unassembled WGS sequence"/>
</dbReference>
<sequence length="550" mass="61377">MAANHYHDASQPEHSQTPQPYYQPYNAAPPQYRASPAPPDSSQPHSRAPSARPSDLSPVSPFEAPFDDHVYPMERPAYRYDSSSTLGQDSGRYAQGGGGRQDPADTFRDDIPMRDRPSVPPKDTGTDHVYDAGDPRAPTPLQTNPSLEDGRRSRKSGMGFFKTSKRIPWVVYTLTLIQVAVFIAEVVKNVKLTGSPIQIHPQFNPMIGPSPYVLINMGALYMPCMHNVKEVQGSNVTVQWPCPNTVSNDGPSCTLGKLCGFNFPDSWEPKYNGDVDQTPEPNQWYRFILPIFLHAGIIHIGFNMLLQMTIGREMEVIIGPIRFFLVYMASGIFGFVLGGNFAVTGIAATGASGSLFGVLALTILDLLYNWRERKSPWIQFTFIMFAVVISFVLGLLPGLDNFSHIGGFLMGLVLGICILHSPTSLQKRIGQDPPYTPINHITSDDTNTNTGITNFAKAPLGFFKGRKPAWWAWWLVRAASLVFVFIVFILLLNNFYKYKKTCSWCRYLSCINIHNWCDTGNLQFTPTNSTTNTTSKRSVFDTWDSMAKLY</sequence>
<dbReference type="EMBL" id="NPIC01000002">
    <property type="protein sequence ID" value="RDL39762.1"/>
    <property type="molecule type" value="Genomic_DNA"/>
</dbReference>
<feature type="compositionally biased region" description="Basic and acidic residues" evidence="11">
    <location>
        <begin position="102"/>
        <end position="117"/>
    </location>
</feature>
<comment type="function">
    <text evidence="10">Serine protease involved in intramembrane proteolysis.</text>
</comment>
<evidence type="ECO:0000313" key="13">
    <source>
        <dbReference type="EMBL" id="RDL39762.1"/>
    </source>
</evidence>
<protein>
    <recommendedName>
        <fullName evidence="10">Rhomboid-type serine protease</fullName>
        <ecNumber evidence="10">3.4.21.105</ecNumber>
    </recommendedName>
</protein>
<evidence type="ECO:0000256" key="3">
    <source>
        <dbReference type="ARBA" id="ARBA00009045"/>
    </source>
</evidence>
<dbReference type="SUPFAM" id="SSF144091">
    <property type="entry name" value="Rhomboid-like"/>
    <property type="match status" value="1"/>
</dbReference>
<dbReference type="EC" id="3.4.21.105" evidence="10"/>
<accession>A0A370TW68</accession>
<keyword evidence="7 10" id="KW-0720">Serine protease</keyword>
<dbReference type="InterPro" id="IPR002610">
    <property type="entry name" value="Peptidase_S54_rhomboid-like"/>
</dbReference>
<evidence type="ECO:0000256" key="4">
    <source>
        <dbReference type="ARBA" id="ARBA00022670"/>
    </source>
</evidence>
<evidence type="ECO:0000313" key="14">
    <source>
        <dbReference type="Proteomes" id="UP000254866"/>
    </source>
</evidence>
<name>A0A370TW68_9HELO</name>
<comment type="caution">
    <text evidence="10">Lacks conserved residue(s) required for the propagation of feature annotation.</text>
</comment>
<feature type="transmembrane region" description="Helical" evidence="10">
    <location>
        <begin position="167"/>
        <end position="187"/>
    </location>
</feature>
<gene>
    <name evidence="13" type="ORF">BP5553_04102</name>
</gene>
<comment type="similarity">
    <text evidence="3 10">Belongs to the peptidase S54 family.</text>
</comment>
<comment type="subcellular location">
    <subcellularLocation>
        <location evidence="2 10">Membrane</location>
        <topology evidence="2 10">Multi-pass membrane protein</topology>
    </subcellularLocation>
</comment>
<feature type="compositionally biased region" description="Low complexity" evidence="11">
    <location>
        <begin position="16"/>
        <end position="32"/>
    </location>
</feature>
<evidence type="ECO:0000256" key="9">
    <source>
        <dbReference type="ARBA" id="ARBA00023136"/>
    </source>
</evidence>
<feature type="domain" description="Peptidase S54 rhomboid" evidence="12">
    <location>
        <begin position="282"/>
        <end position="419"/>
    </location>
</feature>
<evidence type="ECO:0000256" key="2">
    <source>
        <dbReference type="ARBA" id="ARBA00004141"/>
    </source>
</evidence>
<dbReference type="GO" id="GO:0006508">
    <property type="term" value="P:proteolysis"/>
    <property type="evidence" value="ECO:0007669"/>
    <property type="project" value="UniProtKB-KW"/>
</dbReference>
<dbReference type="Gene3D" id="1.20.1540.10">
    <property type="entry name" value="Rhomboid-like"/>
    <property type="match status" value="1"/>
</dbReference>
<feature type="compositionally biased region" description="Basic and acidic residues" evidence="11">
    <location>
        <begin position="1"/>
        <end position="11"/>
    </location>
</feature>
<evidence type="ECO:0000256" key="5">
    <source>
        <dbReference type="ARBA" id="ARBA00022692"/>
    </source>
</evidence>